<name>A0ACC6UE74_9BURK</name>
<dbReference type="EMBL" id="JBFRCH010000077">
    <property type="protein sequence ID" value="MEX3937827.1"/>
    <property type="molecule type" value="Genomic_DNA"/>
</dbReference>
<protein>
    <submittedName>
        <fullName evidence="1">Helix-turn-helix domain-containing protein</fullName>
    </submittedName>
</protein>
<keyword evidence="2" id="KW-1185">Reference proteome</keyword>
<sequence>MCLSHIRNVQDELHPGSILQRIPLVNLAFEVELRRLANFGGFRLSELAASLAVSERTLNRRFKEAVGLAPLTYLQNLRIEVAKRLLETRPIGLEAVSQRVGYGDISTFRQLFKRKTELSPSEYQMRFSRATAVNAEGELRRSRG</sequence>
<evidence type="ECO:0000313" key="2">
    <source>
        <dbReference type="Proteomes" id="UP001558850"/>
    </source>
</evidence>
<comment type="caution">
    <text evidence="1">The sequence shown here is derived from an EMBL/GenBank/DDBJ whole genome shotgun (WGS) entry which is preliminary data.</text>
</comment>
<gene>
    <name evidence="1" type="ORF">AB4Y32_40070</name>
</gene>
<reference evidence="1" key="1">
    <citation type="submission" date="2024-07" db="EMBL/GenBank/DDBJ databases">
        <title>A survey of Mimosa microsymbionts across Brazilian biomes reveals a high diversity of Paraburkholderia nodulating endemic species, but also that Cupriavidus is common as a symbiont of widespread species.</title>
        <authorList>
            <person name="Rouws L."/>
            <person name="Barauna A."/>
            <person name="Beukes C."/>
            <person name="Rouws J.R.C."/>
            <person name="De Faria S.M."/>
            <person name="Gross E."/>
            <person name="Bueno Dos Reis Junior F."/>
            <person name="Simon M.F."/>
            <person name="Maluk M."/>
            <person name="Odee D.W."/>
            <person name="Kenicer G."/>
            <person name="Young J.P.W."/>
            <person name="Reis V.M."/>
            <person name="Zilli J."/>
            <person name="James E.K."/>
        </authorList>
    </citation>
    <scope>NUCLEOTIDE SEQUENCE</scope>
    <source>
        <strain evidence="1">EG181B</strain>
    </source>
</reference>
<evidence type="ECO:0000313" key="1">
    <source>
        <dbReference type="EMBL" id="MEX3937827.1"/>
    </source>
</evidence>
<accession>A0ACC6UE74</accession>
<proteinExistence type="predicted"/>
<organism evidence="1 2">
    <name type="scientific">Paraburkholderia phymatum</name>
    <dbReference type="NCBI Taxonomy" id="148447"/>
    <lineage>
        <taxon>Bacteria</taxon>
        <taxon>Pseudomonadati</taxon>
        <taxon>Pseudomonadota</taxon>
        <taxon>Betaproteobacteria</taxon>
        <taxon>Burkholderiales</taxon>
        <taxon>Burkholderiaceae</taxon>
        <taxon>Paraburkholderia</taxon>
    </lineage>
</organism>
<dbReference type="Proteomes" id="UP001558850">
    <property type="component" value="Unassembled WGS sequence"/>
</dbReference>